<dbReference type="GO" id="GO:0000160">
    <property type="term" value="P:phosphorelay signal transduction system"/>
    <property type="evidence" value="ECO:0007669"/>
    <property type="project" value="InterPro"/>
</dbReference>
<evidence type="ECO:0000256" key="1">
    <source>
        <dbReference type="ARBA" id="ARBA00018672"/>
    </source>
</evidence>
<dbReference type="Gene3D" id="3.40.50.2300">
    <property type="match status" value="1"/>
</dbReference>
<gene>
    <name evidence="5" type="ORF">GN277_14465</name>
</gene>
<dbReference type="RefSeq" id="WP_159751674.1">
    <property type="nucleotide sequence ID" value="NZ_WUQX01000001.1"/>
</dbReference>
<accession>A0A7X3MHI8</accession>
<dbReference type="SUPFAM" id="SSF52172">
    <property type="entry name" value="CheY-like"/>
    <property type="match status" value="1"/>
</dbReference>
<keyword evidence="3" id="KW-0597">Phosphoprotein</keyword>
<feature type="modified residue" description="4-aspartylphosphate" evidence="3">
    <location>
        <position position="89"/>
    </location>
</feature>
<proteinExistence type="predicted"/>
<evidence type="ECO:0000313" key="6">
    <source>
        <dbReference type="Proteomes" id="UP000460412"/>
    </source>
</evidence>
<keyword evidence="6" id="KW-1185">Reference proteome</keyword>
<sequence>MPVIIECSRCINTYSSAKFEYKTKIGGGYDVFHIGICDDGKEVCAELEDMIYKLGKKHGVGLETSVWFSGESLCDFLKRENTLDMLFLDIDLITTDGIQVGNFIREKMKNLELIIIYISSKSSYAMRLFEVQPIGFLIKPLKTETVENVFLKSIHFYELKNQKFEYYSERLFLQDFFSRNYIFL</sequence>
<dbReference type="PROSITE" id="PS50110">
    <property type="entry name" value="RESPONSE_REGULATORY"/>
    <property type="match status" value="1"/>
</dbReference>
<dbReference type="Proteomes" id="UP000460412">
    <property type="component" value="Unassembled WGS sequence"/>
</dbReference>
<protein>
    <recommendedName>
        <fullName evidence="1">Stage 0 sporulation protein A homolog</fullName>
    </recommendedName>
</protein>
<dbReference type="AlphaFoldDB" id="A0A7X3MHI8"/>
<comment type="caution">
    <text evidence="5">The sequence shown here is derived from an EMBL/GenBank/DDBJ whole genome shotgun (WGS) entry which is preliminary data.</text>
</comment>
<comment type="function">
    <text evidence="2">May play the central regulatory role in sporulation. It may be an element of the effector pathway responsible for the activation of sporulation genes in response to nutritional stress. Spo0A may act in concert with spo0H (a sigma factor) to control the expression of some genes that are critical to the sporulation process.</text>
</comment>
<evidence type="ECO:0000313" key="5">
    <source>
        <dbReference type="EMBL" id="MXP76548.1"/>
    </source>
</evidence>
<evidence type="ECO:0000259" key="4">
    <source>
        <dbReference type="PROSITE" id="PS50110"/>
    </source>
</evidence>
<dbReference type="SMART" id="SM00448">
    <property type="entry name" value="REC"/>
    <property type="match status" value="1"/>
</dbReference>
<evidence type="ECO:0000256" key="2">
    <source>
        <dbReference type="ARBA" id="ARBA00024867"/>
    </source>
</evidence>
<organism evidence="5 6">
    <name type="scientific">Sporofaciens musculi</name>
    <dbReference type="NCBI Taxonomy" id="2681861"/>
    <lineage>
        <taxon>Bacteria</taxon>
        <taxon>Bacillati</taxon>
        <taxon>Bacillota</taxon>
        <taxon>Clostridia</taxon>
        <taxon>Lachnospirales</taxon>
        <taxon>Lachnospiraceae</taxon>
        <taxon>Sporofaciens</taxon>
    </lineage>
</organism>
<evidence type="ECO:0000256" key="3">
    <source>
        <dbReference type="PROSITE-ProRule" id="PRU00169"/>
    </source>
</evidence>
<feature type="domain" description="Response regulatory" evidence="4">
    <location>
        <begin position="33"/>
        <end position="154"/>
    </location>
</feature>
<name>A0A7X3MHI8_9FIRM</name>
<dbReference type="InterPro" id="IPR001789">
    <property type="entry name" value="Sig_transdc_resp-reg_receiver"/>
</dbReference>
<dbReference type="Pfam" id="PF00072">
    <property type="entry name" value="Response_reg"/>
    <property type="match status" value="1"/>
</dbReference>
<reference evidence="5 6" key="1">
    <citation type="submission" date="2019-12" db="EMBL/GenBank/DDBJ databases">
        <title>Sporaefaciens musculi gen. nov., sp. nov., a novel bacterium isolated from the caecum of an obese mouse.</title>
        <authorList>
            <person name="Rasmussen T.S."/>
            <person name="Streidl T."/>
            <person name="Hitch T.C.A."/>
            <person name="Wortmann E."/>
            <person name="Deptula P."/>
            <person name="Hansen M."/>
            <person name="Nielsen D.S."/>
            <person name="Clavel T."/>
            <person name="Vogensen F.K."/>
        </authorList>
    </citation>
    <scope>NUCLEOTIDE SEQUENCE [LARGE SCALE GENOMIC DNA]</scope>
    <source>
        <strain evidence="5 6">WCA-9-b2</strain>
    </source>
</reference>
<dbReference type="EMBL" id="WUQX01000001">
    <property type="protein sequence ID" value="MXP76548.1"/>
    <property type="molecule type" value="Genomic_DNA"/>
</dbReference>
<dbReference type="InterPro" id="IPR011006">
    <property type="entry name" value="CheY-like_superfamily"/>
</dbReference>